<dbReference type="PANTHER" id="PTHR13822:SF7">
    <property type="entry name" value="ATP SYNTHASE SUBUNIT DELTA, MITOCHONDRIAL"/>
    <property type="match status" value="1"/>
</dbReference>
<dbReference type="OMA" id="HQTLYSE"/>
<keyword evidence="6" id="KW-0375">Hydrogen ion transport</keyword>
<evidence type="ECO:0000256" key="11">
    <source>
        <dbReference type="ARBA" id="ARBA00023136"/>
    </source>
</evidence>
<keyword evidence="11" id="KW-0472">Membrane</keyword>
<keyword evidence="19" id="KW-1185">Reference proteome</keyword>
<keyword evidence="12" id="KW-0139">CF(1)</keyword>
<evidence type="ECO:0000259" key="17">
    <source>
        <dbReference type="Pfam" id="PF21334"/>
    </source>
</evidence>
<gene>
    <name evidence="18" type="primary">KNAG0K01440</name>
    <name evidence="18" type="ordered locus">KNAG_0K01440</name>
</gene>
<accession>J7SAW1</accession>
<dbReference type="Gene3D" id="6.10.140.880">
    <property type="match status" value="1"/>
</dbReference>
<dbReference type="OrthoDB" id="270171at2759"/>
<feature type="domain" description="F1F0-ATP synthase subunit delta C-terminal" evidence="17">
    <location>
        <begin position="115"/>
        <end position="154"/>
    </location>
</feature>
<keyword evidence="8" id="KW-0809">Transit peptide</keyword>
<dbReference type="CDD" id="cd12152">
    <property type="entry name" value="F1-ATPase_delta"/>
    <property type="match status" value="1"/>
</dbReference>
<reference evidence="19" key="2">
    <citation type="submission" date="2012-08" db="EMBL/GenBank/DDBJ databases">
        <title>Genome sequence of Kazachstania naganishii.</title>
        <authorList>
            <person name="Gordon J.L."/>
            <person name="Armisen D."/>
            <person name="Proux-Wera E."/>
            <person name="OhEigeartaigh S.S."/>
            <person name="Byrne K.P."/>
            <person name="Wolfe K.H."/>
        </authorList>
    </citation>
    <scope>NUCLEOTIDE SEQUENCE [LARGE SCALE GENOMIC DNA]</scope>
    <source>
        <strain evidence="19">ATCC MYA-139 / BCRC 22969 / CBS 8797 / CCRC 22969 / KCTC 17520 / NBRC 10181 / NCYC 3082</strain>
    </source>
</reference>
<comment type="similarity">
    <text evidence="2">Belongs to the ATPase epsilon chain family.</text>
</comment>
<evidence type="ECO:0000256" key="15">
    <source>
        <dbReference type="ARBA" id="ARBA00045605"/>
    </source>
</evidence>
<evidence type="ECO:0000256" key="1">
    <source>
        <dbReference type="ARBA" id="ARBA00004273"/>
    </source>
</evidence>
<dbReference type="EMBL" id="HE978324">
    <property type="protein sequence ID" value="CCK72506.1"/>
    <property type="molecule type" value="Genomic_DNA"/>
</dbReference>
<name>J7SAW1_HUIN7</name>
<dbReference type="InterPro" id="IPR048938">
    <property type="entry name" value="ATPD_C_fung"/>
</dbReference>
<dbReference type="GO" id="GO:0016887">
    <property type="term" value="F:ATP hydrolysis activity"/>
    <property type="evidence" value="ECO:0007669"/>
    <property type="project" value="EnsemblFungi"/>
</dbReference>
<evidence type="ECO:0000259" key="16">
    <source>
        <dbReference type="Pfam" id="PF02823"/>
    </source>
</evidence>
<dbReference type="HOGENOM" id="CLU_084338_0_0_1"/>
<evidence type="ECO:0000256" key="12">
    <source>
        <dbReference type="ARBA" id="ARBA00023196"/>
    </source>
</evidence>
<dbReference type="RefSeq" id="XP_022466751.1">
    <property type="nucleotide sequence ID" value="XM_022610457.1"/>
</dbReference>
<comment type="subcellular location">
    <subcellularLocation>
        <location evidence="1">Mitochondrion inner membrane</location>
    </subcellularLocation>
</comment>
<reference evidence="18 19" key="1">
    <citation type="journal article" date="2011" name="Proc. Natl. Acad. Sci. U.S.A.">
        <title>Evolutionary erosion of yeast sex chromosomes by mating-type switching accidents.</title>
        <authorList>
            <person name="Gordon J.L."/>
            <person name="Armisen D."/>
            <person name="Proux-Wera E."/>
            <person name="Oheigeartaigh S.S."/>
            <person name="Byrne K.P."/>
            <person name="Wolfe K.H."/>
        </authorList>
    </citation>
    <scope>NUCLEOTIDE SEQUENCE [LARGE SCALE GENOMIC DNA]</scope>
    <source>
        <strain evidence="19">ATCC MYA-139 / BCRC 22969 / CBS 8797 / CCRC 22969 / KCTC 17520 / NBRC 10181 / NCYC 3082</strain>
    </source>
</reference>
<dbReference type="Proteomes" id="UP000006310">
    <property type="component" value="Chromosome 11"/>
</dbReference>
<dbReference type="Pfam" id="PF02823">
    <property type="entry name" value="ATP-synt_DE_N"/>
    <property type="match status" value="1"/>
</dbReference>
<dbReference type="AlphaFoldDB" id="J7SAW1"/>
<dbReference type="InterPro" id="IPR020546">
    <property type="entry name" value="ATP_synth_F1_dsu/esu_N"/>
</dbReference>
<dbReference type="Gene3D" id="2.60.15.10">
    <property type="entry name" value="F0F1 ATP synthase delta/epsilon subunit, N-terminal"/>
    <property type="match status" value="1"/>
</dbReference>
<evidence type="ECO:0000256" key="14">
    <source>
        <dbReference type="ARBA" id="ARBA00031669"/>
    </source>
</evidence>
<dbReference type="InterPro" id="IPR036771">
    <property type="entry name" value="ATPsynth_dsu/esu_N"/>
</dbReference>
<evidence type="ECO:0000256" key="3">
    <source>
        <dbReference type="ARBA" id="ARBA00011648"/>
    </source>
</evidence>
<dbReference type="GO" id="GO:0046933">
    <property type="term" value="F:proton-transporting ATP synthase activity, rotational mechanism"/>
    <property type="evidence" value="ECO:0007669"/>
    <property type="project" value="EnsemblFungi"/>
</dbReference>
<keyword evidence="5" id="KW-0813">Transport</keyword>
<organism evidence="18 19">
    <name type="scientific">Huiozyma naganishii (strain ATCC MYA-139 / BCRC 22969 / CBS 8797 / KCTC 17520 / NBRC 10181 / NCYC 3082 / Yp74L-3)</name>
    <name type="common">Yeast</name>
    <name type="synonym">Kazachstania naganishii</name>
    <dbReference type="NCBI Taxonomy" id="1071383"/>
    <lineage>
        <taxon>Eukaryota</taxon>
        <taxon>Fungi</taxon>
        <taxon>Dikarya</taxon>
        <taxon>Ascomycota</taxon>
        <taxon>Saccharomycotina</taxon>
        <taxon>Saccharomycetes</taxon>
        <taxon>Saccharomycetales</taxon>
        <taxon>Saccharomycetaceae</taxon>
        <taxon>Huiozyma</taxon>
    </lineage>
</organism>
<sequence length="157" mass="17020">MLRTQAFLSLRRATRFYAAAATSAANELKLQFSLPHETLYDGSTVTQVNLPAQSGKIGVLANHIPTVEQLSPGIVEILEQGKSPNKYFISGGFATMQPDSTLCVTAVEAFPLESFSPDNVSSLLSKAKNELNSQDERVATEAKIQVHVLEELQASLK</sequence>
<protein>
    <recommendedName>
        <fullName evidence="4">ATP synthase subunit delta, mitochondrial</fullName>
    </recommendedName>
    <alternativeName>
        <fullName evidence="14">F-ATPase delta subunit</fullName>
    </alternativeName>
</protein>
<comment type="function">
    <text evidence="15">Mitochondrial membrane ATP synthase (F(1)F(0) ATP synthase or Complex V) produces ATP from ADP in the presence of a proton gradient across the membrane which is generated by electron transport complexes of the respiratory chain. F-type ATPases consist of two structural domains, F(1) - containing the extramembraneous catalytic core, and F(0) - containing the membrane proton channel, linked together by a central stalk and a peripheral stalk. During catalysis, ATP turnover in the catalytic domain of F(1) is coupled via a rotary mechanism of the central stalk subunits to proton translocation. Part of the complex F(1) domain and of the central stalk which is part of the complex rotary element. Rotation of the central stalk against the surrounding alpha(3)beta(3) subunits leads to hydrolysis of ATP in three separate catalytic sites on the beta subunits.</text>
</comment>
<proteinExistence type="inferred from homology"/>
<comment type="subunit">
    <text evidence="3">F-type ATPases have 2 components, CF(1) - the catalytic core - and CF(0) - the membrane proton channel. CF(1) has five subunits: alpha(3), beta(3), gamma(1), delta(1), epsilon(1). CF(0) has three main subunits: a, b and c.</text>
</comment>
<dbReference type="FunFam" id="2.60.15.10:FF:000003">
    <property type="entry name" value="ATP synthase subunit delta, mitochondrial"/>
    <property type="match status" value="1"/>
</dbReference>
<evidence type="ECO:0000256" key="2">
    <source>
        <dbReference type="ARBA" id="ARBA00005712"/>
    </source>
</evidence>
<keyword evidence="7" id="KW-0999">Mitochondrion inner membrane</keyword>
<keyword evidence="10" id="KW-0496">Mitochondrion</keyword>
<keyword evidence="9" id="KW-0406">Ion transport</keyword>
<dbReference type="Pfam" id="PF21334">
    <property type="entry name" value="ATPD_C_fung"/>
    <property type="match status" value="1"/>
</dbReference>
<evidence type="ECO:0000256" key="5">
    <source>
        <dbReference type="ARBA" id="ARBA00022448"/>
    </source>
</evidence>
<dbReference type="STRING" id="1071383.J7SAW1"/>
<dbReference type="eggNOG" id="KOG1758">
    <property type="taxonomic scope" value="Eukaryota"/>
</dbReference>
<evidence type="ECO:0000256" key="8">
    <source>
        <dbReference type="ARBA" id="ARBA00022946"/>
    </source>
</evidence>
<keyword evidence="13" id="KW-0066">ATP synthesis</keyword>
<dbReference type="PANTHER" id="PTHR13822">
    <property type="entry name" value="ATP SYNTHASE DELTA/EPSILON CHAIN"/>
    <property type="match status" value="1"/>
</dbReference>
<evidence type="ECO:0000256" key="6">
    <source>
        <dbReference type="ARBA" id="ARBA00022781"/>
    </source>
</evidence>
<evidence type="ECO:0000256" key="13">
    <source>
        <dbReference type="ARBA" id="ARBA00023310"/>
    </source>
</evidence>
<dbReference type="InterPro" id="IPR001469">
    <property type="entry name" value="ATP_synth_F1_dsu/esu"/>
</dbReference>
<feature type="domain" description="ATP synthase F1 complex delta/epsilon subunit N-terminal" evidence="16">
    <location>
        <begin position="28"/>
        <end position="100"/>
    </location>
</feature>
<evidence type="ECO:0000313" key="19">
    <source>
        <dbReference type="Proteomes" id="UP000006310"/>
    </source>
</evidence>
<evidence type="ECO:0000256" key="10">
    <source>
        <dbReference type="ARBA" id="ARBA00023128"/>
    </source>
</evidence>
<evidence type="ECO:0000256" key="4">
    <source>
        <dbReference type="ARBA" id="ARBA00016960"/>
    </source>
</evidence>
<dbReference type="KEGG" id="kng:KNAG_0K01440"/>
<dbReference type="GO" id="GO:0045259">
    <property type="term" value="C:proton-transporting ATP synthase complex"/>
    <property type="evidence" value="ECO:0007669"/>
    <property type="project" value="UniProtKB-KW"/>
</dbReference>
<evidence type="ECO:0000256" key="9">
    <source>
        <dbReference type="ARBA" id="ARBA00023065"/>
    </source>
</evidence>
<dbReference type="GeneID" id="34528273"/>
<evidence type="ECO:0000256" key="7">
    <source>
        <dbReference type="ARBA" id="ARBA00022792"/>
    </source>
</evidence>
<dbReference type="HAMAP" id="MF_00530">
    <property type="entry name" value="ATP_synth_epsil_bac"/>
    <property type="match status" value="1"/>
</dbReference>
<dbReference type="GO" id="GO:0005743">
    <property type="term" value="C:mitochondrial inner membrane"/>
    <property type="evidence" value="ECO:0007669"/>
    <property type="project" value="UniProtKB-SubCell"/>
</dbReference>
<evidence type="ECO:0000313" key="18">
    <source>
        <dbReference type="EMBL" id="CCK72506.1"/>
    </source>
</evidence>
<dbReference type="SUPFAM" id="SSF51344">
    <property type="entry name" value="Epsilon subunit of F1F0-ATP synthase N-terminal domain"/>
    <property type="match status" value="1"/>
</dbReference>